<protein>
    <recommendedName>
        <fullName evidence="4">Transposase</fullName>
    </recommendedName>
</protein>
<dbReference type="Pfam" id="PF01527">
    <property type="entry name" value="HTH_Tnp_1"/>
    <property type="match status" value="1"/>
</dbReference>
<sequence>MAGNRRKLDAEFCAGTVRIVTETGKPIAQVAKDLGINETTLASWVSRPRRAGRAETAGESEELARLGRTRS</sequence>
<organism evidence="2 3">
    <name type="scientific">Streptomyces brasiliensis</name>
    <dbReference type="NCBI Taxonomy" id="1954"/>
    <lineage>
        <taxon>Bacteria</taxon>
        <taxon>Bacillati</taxon>
        <taxon>Actinomycetota</taxon>
        <taxon>Actinomycetes</taxon>
        <taxon>Kitasatosporales</taxon>
        <taxon>Streptomycetaceae</taxon>
        <taxon>Streptomyces</taxon>
    </lineage>
</organism>
<dbReference type="GO" id="GO:0003677">
    <property type="term" value="F:DNA binding"/>
    <property type="evidence" value="ECO:0007669"/>
    <property type="project" value="InterPro"/>
</dbReference>
<dbReference type="GO" id="GO:0006313">
    <property type="term" value="P:DNA transposition"/>
    <property type="evidence" value="ECO:0007669"/>
    <property type="project" value="InterPro"/>
</dbReference>
<name>A0A917UPD3_9ACTN</name>
<dbReference type="Gene3D" id="1.10.10.60">
    <property type="entry name" value="Homeodomain-like"/>
    <property type="match status" value="1"/>
</dbReference>
<accession>A0A917UPD3</accession>
<keyword evidence="3" id="KW-1185">Reference proteome</keyword>
<evidence type="ECO:0008006" key="4">
    <source>
        <dbReference type="Google" id="ProtNLM"/>
    </source>
</evidence>
<dbReference type="SUPFAM" id="SSF46689">
    <property type="entry name" value="Homeodomain-like"/>
    <property type="match status" value="1"/>
</dbReference>
<dbReference type="Proteomes" id="UP000657574">
    <property type="component" value="Unassembled WGS sequence"/>
</dbReference>
<evidence type="ECO:0000256" key="1">
    <source>
        <dbReference type="SAM" id="MobiDB-lite"/>
    </source>
</evidence>
<dbReference type="AlphaFoldDB" id="A0A917UPD3"/>
<evidence type="ECO:0000313" key="3">
    <source>
        <dbReference type="Proteomes" id="UP000657574"/>
    </source>
</evidence>
<dbReference type="InterPro" id="IPR002514">
    <property type="entry name" value="Transposase_8"/>
</dbReference>
<dbReference type="RefSeq" id="WP_373297190.1">
    <property type="nucleotide sequence ID" value="NZ_BMQA01000146.1"/>
</dbReference>
<gene>
    <name evidence="2" type="ORF">GCM10010121_098590</name>
</gene>
<reference evidence="2" key="1">
    <citation type="journal article" date="2014" name="Int. J. Syst. Evol. Microbiol.">
        <title>Complete genome sequence of Corynebacterium casei LMG S-19264T (=DSM 44701T), isolated from a smear-ripened cheese.</title>
        <authorList>
            <consortium name="US DOE Joint Genome Institute (JGI-PGF)"/>
            <person name="Walter F."/>
            <person name="Albersmeier A."/>
            <person name="Kalinowski J."/>
            <person name="Ruckert C."/>
        </authorList>
    </citation>
    <scope>NUCLEOTIDE SEQUENCE</scope>
    <source>
        <strain evidence="2">JCM 3086</strain>
    </source>
</reference>
<comment type="caution">
    <text evidence="2">The sequence shown here is derived from an EMBL/GenBank/DDBJ whole genome shotgun (WGS) entry which is preliminary data.</text>
</comment>
<evidence type="ECO:0000313" key="2">
    <source>
        <dbReference type="EMBL" id="GGJ72298.1"/>
    </source>
</evidence>
<reference evidence="2" key="2">
    <citation type="submission" date="2020-09" db="EMBL/GenBank/DDBJ databases">
        <authorList>
            <person name="Sun Q."/>
            <person name="Ohkuma M."/>
        </authorList>
    </citation>
    <scope>NUCLEOTIDE SEQUENCE</scope>
    <source>
        <strain evidence="2">JCM 3086</strain>
    </source>
</reference>
<dbReference type="EMBL" id="BMQA01000146">
    <property type="protein sequence ID" value="GGJ72298.1"/>
    <property type="molecule type" value="Genomic_DNA"/>
</dbReference>
<proteinExistence type="predicted"/>
<feature type="region of interest" description="Disordered" evidence="1">
    <location>
        <begin position="47"/>
        <end position="71"/>
    </location>
</feature>
<dbReference type="GO" id="GO:0004803">
    <property type="term" value="F:transposase activity"/>
    <property type="evidence" value="ECO:0007669"/>
    <property type="project" value="InterPro"/>
</dbReference>
<dbReference type="InterPro" id="IPR009057">
    <property type="entry name" value="Homeodomain-like_sf"/>
</dbReference>